<feature type="compositionally biased region" description="Polar residues" evidence="7">
    <location>
        <begin position="138"/>
        <end position="148"/>
    </location>
</feature>
<evidence type="ECO:0000256" key="2">
    <source>
        <dbReference type="ARBA" id="ARBA00023015"/>
    </source>
</evidence>
<dbReference type="EMBL" id="GBHO01001977">
    <property type="protein sequence ID" value="JAG41627.1"/>
    <property type="molecule type" value="Transcribed_RNA"/>
</dbReference>
<reference evidence="14" key="1">
    <citation type="journal article" date="2014" name="PLoS ONE">
        <title>Transcriptome-Based Identification of ABC Transporters in the Western Tarnished Plant Bug Lygus hesperus.</title>
        <authorList>
            <person name="Hull J.J."/>
            <person name="Chaney K."/>
            <person name="Geib S.M."/>
            <person name="Fabrick J.A."/>
            <person name="Brent C.S."/>
            <person name="Walsh D."/>
            <person name="Lavine L.C."/>
        </authorList>
    </citation>
    <scope>NUCLEOTIDE SEQUENCE</scope>
</reference>
<evidence type="ECO:0000256" key="7">
    <source>
        <dbReference type="SAM" id="MobiDB-lite"/>
    </source>
</evidence>
<dbReference type="FunFam" id="1.20.5.170:FF:000006">
    <property type="entry name" value="fos-related antigen 2 isoform X1"/>
    <property type="match status" value="1"/>
</dbReference>
<evidence type="ECO:0000259" key="8">
    <source>
        <dbReference type="PROSITE" id="PS50217"/>
    </source>
</evidence>
<dbReference type="EMBL" id="GBHO01001979">
    <property type="protein sequence ID" value="JAG41625.1"/>
    <property type="molecule type" value="Transcribed_RNA"/>
</dbReference>
<keyword evidence="4" id="KW-0010">Activator</keyword>
<feature type="domain" description="BZIP" evidence="8">
    <location>
        <begin position="165"/>
        <end position="228"/>
    </location>
</feature>
<feature type="region of interest" description="Disordered" evidence="7">
    <location>
        <begin position="260"/>
        <end position="283"/>
    </location>
</feature>
<dbReference type="SUPFAM" id="SSF57959">
    <property type="entry name" value="Leucine zipper domain"/>
    <property type="match status" value="1"/>
</dbReference>
<dbReference type="EMBL" id="GBHO01012090">
    <property type="protein sequence ID" value="JAG31514.1"/>
    <property type="molecule type" value="Transcribed_RNA"/>
</dbReference>
<feature type="region of interest" description="Disordered" evidence="7">
    <location>
        <begin position="127"/>
        <end position="179"/>
    </location>
</feature>
<proteinExistence type="inferred from homology"/>
<evidence type="ECO:0000313" key="9">
    <source>
        <dbReference type="EMBL" id="JAG04559.1"/>
    </source>
</evidence>
<feature type="region of interest" description="Disordered" evidence="7">
    <location>
        <begin position="321"/>
        <end position="343"/>
    </location>
</feature>
<dbReference type="Gene3D" id="1.20.5.170">
    <property type="match status" value="1"/>
</dbReference>
<dbReference type="InterPro" id="IPR000837">
    <property type="entry name" value="AP-1"/>
</dbReference>
<dbReference type="AlphaFoldDB" id="A0A0A9Z8S4"/>
<name>A0A0A9Z8S4_LYGHE</name>
<dbReference type="InterPro" id="IPR004826">
    <property type="entry name" value="bZIP_Maf"/>
</dbReference>
<comment type="subunit">
    <text evidence="6">Homodimer. Heterodimer with Jra. The kay-Jra heterodimer binds more stably to the AP-1 site than either of the two proteins alone.</text>
</comment>
<protein>
    <recommendedName>
        <fullName evidence="8">BZIP domain-containing protein</fullName>
    </recommendedName>
</protein>
<evidence type="ECO:0000256" key="5">
    <source>
        <dbReference type="ARBA" id="ARBA00023163"/>
    </source>
</evidence>
<evidence type="ECO:0000313" key="12">
    <source>
        <dbReference type="EMBL" id="JAG31514.1"/>
    </source>
</evidence>
<evidence type="ECO:0000313" key="10">
    <source>
        <dbReference type="EMBL" id="JAG04643.1"/>
    </source>
</evidence>
<dbReference type="GO" id="GO:0000981">
    <property type="term" value="F:DNA-binding transcription factor activity, RNA polymerase II-specific"/>
    <property type="evidence" value="ECO:0007669"/>
    <property type="project" value="TreeGrafter"/>
</dbReference>
<evidence type="ECO:0000313" key="13">
    <source>
        <dbReference type="EMBL" id="JAG41625.1"/>
    </source>
</evidence>
<dbReference type="SMART" id="SM00338">
    <property type="entry name" value="BRLZ"/>
    <property type="match status" value="1"/>
</dbReference>
<dbReference type="PRINTS" id="PR00042">
    <property type="entry name" value="LEUZIPPRFOS"/>
</dbReference>
<dbReference type="PANTHER" id="PTHR23351">
    <property type="entry name" value="FOS TRANSCRIPTION FACTOR-RELATED"/>
    <property type="match status" value="1"/>
</dbReference>
<keyword evidence="2" id="KW-0805">Transcription regulation</keyword>
<evidence type="ECO:0000256" key="3">
    <source>
        <dbReference type="ARBA" id="ARBA00023125"/>
    </source>
</evidence>
<dbReference type="PROSITE" id="PS00036">
    <property type="entry name" value="BZIP_BASIC"/>
    <property type="match status" value="1"/>
</dbReference>
<evidence type="ECO:0000313" key="11">
    <source>
        <dbReference type="EMBL" id="JAG13421.1"/>
    </source>
</evidence>
<sequence length="343" mass="38142">MIDITRLDTNWASVISTFSFTCVPTYLSTWPRKKQQNLMIDHDHPLDGLNSGVPTRTTSTLTPTTLRSVEQTFGEIPVQVEAHQNEARFIPPIIQTSTNLVKPPPKATSVLNVVGTKSWQGGCTRVAEPSPFADEMVTKSTPPQNRRNTGGRKPIRDKSISPEEEERRKVRRERNKLAAARCRKRRLDHTNELLLETDDLQDKKQGLENEIQMLQSKKEELEYLLENHQCCKMSDRPNSPEDVKPFAVVKKEDEFPEVKPFPKTVGKRPTSLPVPSVNSGSDGITYNTPSTGINFNFDSLMEGGTGMTPVSGPLMPSVQCSVQQRNSGCGDLSSPDSGKLVSL</sequence>
<dbReference type="Pfam" id="PF03131">
    <property type="entry name" value="bZIP_Maf"/>
    <property type="match status" value="1"/>
</dbReference>
<keyword evidence="5" id="KW-0804">Transcription</keyword>
<dbReference type="InterPro" id="IPR046347">
    <property type="entry name" value="bZIP_sf"/>
</dbReference>
<comment type="similarity">
    <text evidence="1">Belongs to the bZIP family. Fos subfamily.</text>
</comment>
<feature type="compositionally biased region" description="Basic and acidic residues" evidence="7">
    <location>
        <begin position="154"/>
        <end position="168"/>
    </location>
</feature>
<dbReference type="GO" id="GO:0005634">
    <property type="term" value="C:nucleus"/>
    <property type="evidence" value="ECO:0007669"/>
    <property type="project" value="UniProtKB-ARBA"/>
</dbReference>
<dbReference type="EMBL" id="GBHO01030183">
    <property type="protein sequence ID" value="JAG13421.1"/>
    <property type="molecule type" value="Transcribed_RNA"/>
</dbReference>
<dbReference type="PANTHER" id="PTHR23351:SF56">
    <property type="entry name" value="KAYAK"/>
    <property type="match status" value="1"/>
</dbReference>
<evidence type="ECO:0000256" key="4">
    <source>
        <dbReference type="ARBA" id="ARBA00023159"/>
    </source>
</evidence>
<dbReference type="EMBL" id="GBHO01039045">
    <property type="protein sequence ID" value="JAG04559.1"/>
    <property type="molecule type" value="Transcribed_RNA"/>
</dbReference>
<dbReference type="GO" id="GO:0000978">
    <property type="term" value="F:RNA polymerase II cis-regulatory region sequence-specific DNA binding"/>
    <property type="evidence" value="ECO:0007669"/>
    <property type="project" value="TreeGrafter"/>
</dbReference>
<dbReference type="EMBL" id="GBHO01038961">
    <property type="protein sequence ID" value="JAG04643.1"/>
    <property type="molecule type" value="Transcribed_RNA"/>
</dbReference>
<dbReference type="InterPro" id="IPR004827">
    <property type="entry name" value="bZIP"/>
</dbReference>
<keyword evidence="3" id="KW-0238">DNA-binding</keyword>
<dbReference type="PROSITE" id="PS50217">
    <property type="entry name" value="BZIP"/>
    <property type="match status" value="1"/>
</dbReference>
<dbReference type="CDD" id="cd14721">
    <property type="entry name" value="bZIP_Fos"/>
    <property type="match status" value="1"/>
</dbReference>
<evidence type="ECO:0000313" key="14">
    <source>
        <dbReference type="EMBL" id="JAG41627.1"/>
    </source>
</evidence>
<evidence type="ECO:0000256" key="6">
    <source>
        <dbReference type="ARBA" id="ARBA00044005"/>
    </source>
</evidence>
<evidence type="ECO:0000256" key="1">
    <source>
        <dbReference type="ARBA" id="ARBA00007619"/>
    </source>
</evidence>
<accession>A0A0A9Z8S4</accession>
<gene>
    <name evidence="11" type="ORF">CM83_90511</name>
    <name evidence="10" type="ORF">CM83_90515</name>
    <name evidence="9" type="ORF">CM83_90520</name>
    <name evidence="14" type="ORF">CM83_90524</name>
    <name evidence="13" type="ORF">CM83_90526</name>
    <name evidence="12" type="ORF">CM83_90529</name>
</gene>
<organism evidence="14">
    <name type="scientific">Lygus hesperus</name>
    <name type="common">Western plant bug</name>
    <dbReference type="NCBI Taxonomy" id="30085"/>
    <lineage>
        <taxon>Eukaryota</taxon>
        <taxon>Metazoa</taxon>
        <taxon>Ecdysozoa</taxon>
        <taxon>Arthropoda</taxon>
        <taxon>Hexapoda</taxon>
        <taxon>Insecta</taxon>
        <taxon>Pterygota</taxon>
        <taxon>Neoptera</taxon>
        <taxon>Paraneoptera</taxon>
        <taxon>Hemiptera</taxon>
        <taxon>Heteroptera</taxon>
        <taxon>Panheteroptera</taxon>
        <taxon>Cimicomorpha</taxon>
        <taxon>Miridae</taxon>
        <taxon>Mirini</taxon>
        <taxon>Lygus</taxon>
    </lineage>
</organism>
<reference evidence="14" key="2">
    <citation type="submission" date="2014-07" db="EMBL/GenBank/DDBJ databases">
        <authorList>
            <person name="Hull J."/>
        </authorList>
    </citation>
    <scope>NUCLEOTIDE SEQUENCE</scope>
</reference>